<dbReference type="GO" id="GO:0008610">
    <property type="term" value="P:lipid biosynthetic process"/>
    <property type="evidence" value="ECO:0007669"/>
    <property type="project" value="InterPro"/>
</dbReference>
<sequence length="295" mass="32867">MDFEFSVPIQPRFLAGIPLSVKTWAIQQLGFYGTALLFEYFDKTTFRRLRVREPDRKPFNQLLLRVLVNQCCILLPCMMLTQVVGICFTGPTHLHPINFLLILPAMAVGHDVVQYLTHRYLLHSPNIKLMRLLRHSVHHMTTASRGISACYMSSVDFLLEIVFPYLVPLILVGGGGADIRLQYLVAGLGAMGGVYEHSGYDFGVSLRSLGKASESTDTAENSNSYISLAVLRALGGIFDNRAHGEHHARANVSFADGFGNPGVCDTLFGTRFDLSGTQWTLAEKEWRSQTVSSRR</sequence>
<reference evidence="7" key="2">
    <citation type="journal article" date="2023" name="IMA Fungus">
        <title>Comparative genomic study of the Penicillium genus elucidates a diverse pangenome and 15 lateral gene transfer events.</title>
        <authorList>
            <person name="Petersen C."/>
            <person name="Sorensen T."/>
            <person name="Nielsen M.R."/>
            <person name="Sondergaard T.E."/>
            <person name="Sorensen J.L."/>
            <person name="Fitzpatrick D.A."/>
            <person name="Frisvad J.C."/>
            <person name="Nielsen K.L."/>
        </authorList>
    </citation>
    <scope>NUCLEOTIDE SEQUENCE</scope>
    <source>
        <strain evidence="7">IBT 15544</strain>
    </source>
</reference>
<evidence type="ECO:0000256" key="1">
    <source>
        <dbReference type="ARBA" id="ARBA00004370"/>
    </source>
</evidence>
<protein>
    <recommendedName>
        <fullName evidence="6">Fatty acid hydroxylase domain-containing protein</fullName>
    </recommendedName>
</protein>
<evidence type="ECO:0000256" key="2">
    <source>
        <dbReference type="ARBA" id="ARBA00022692"/>
    </source>
</evidence>
<evidence type="ECO:0000313" key="8">
    <source>
        <dbReference type="Proteomes" id="UP001150904"/>
    </source>
</evidence>
<dbReference type="GeneID" id="83182634"/>
<evidence type="ECO:0000313" key="7">
    <source>
        <dbReference type="EMBL" id="KAJ5194833.1"/>
    </source>
</evidence>
<dbReference type="PANTHER" id="PTHR11863">
    <property type="entry name" value="STEROL DESATURASE"/>
    <property type="match status" value="1"/>
</dbReference>
<dbReference type="RefSeq" id="XP_058305321.1">
    <property type="nucleotide sequence ID" value="XM_058455333.1"/>
</dbReference>
<evidence type="ECO:0000259" key="6">
    <source>
        <dbReference type="Pfam" id="PF04116"/>
    </source>
</evidence>
<feature type="transmembrane region" description="Helical" evidence="5">
    <location>
        <begin position="62"/>
        <end position="85"/>
    </location>
</feature>
<dbReference type="GO" id="GO:0005506">
    <property type="term" value="F:iron ion binding"/>
    <property type="evidence" value="ECO:0007669"/>
    <property type="project" value="InterPro"/>
</dbReference>
<evidence type="ECO:0000256" key="3">
    <source>
        <dbReference type="ARBA" id="ARBA00022989"/>
    </source>
</evidence>
<reference evidence="7" key="1">
    <citation type="submission" date="2022-12" db="EMBL/GenBank/DDBJ databases">
        <authorList>
            <person name="Petersen C."/>
        </authorList>
    </citation>
    <scope>NUCLEOTIDE SEQUENCE</scope>
    <source>
        <strain evidence="7">IBT 15544</strain>
    </source>
</reference>
<feature type="transmembrane region" description="Helical" evidence="5">
    <location>
        <begin position="97"/>
        <end position="122"/>
    </location>
</feature>
<name>A0A9W9JD40_9EURO</name>
<feature type="transmembrane region" description="Helical" evidence="5">
    <location>
        <begin position="24"/>
        <end position="41"/>
    </location>
</feature>
<gene>
    <name evidence="7" type="ORF">N7498_008271</name>
</gene>
<keyword evidence="2 5" id="KW-0812">Transmembrane</keyword>
<dbReference type="GO" id="GO:0016491">
    <property type="term" value="F:oxidoreductase activity"/>
    <property type="evidence" value="ECO:0007669"/>
    <property type="project" value="InterPro"/>
</dbReference>
<dbReference type="Proteomes" id="UP001150904">
    <property type="component" value="Unassembled WGS sequence"/>
</dbReference>
<keyword evidence="8" id="KW-1185">Reference proteome</keyword>
<dbReference type="OrthoDB" id="408954at2759"/>
<dbReference type="AlphaFoldDB" id="A0A9W9JD40"/>
<dbReference type="InterPro" id="IPR050307">
    <property type="entry name" value="Sterol_Desaturase_Related"/>
</dbReference>
<evidence type="ECO:0000256" key="4">
    <source>
        <dbReference type="ARBA" id="ARBA00023136"/>
    </source>
</evidence>
<keyword evidence="4 5" id="KW-0472">Membrane</keyword>
<proteinExistence type="predicted"/>
<organism evidence="7 8">
    <name type="scientific">Penicillium cinerascens</name>
    <dbReference type="NCBI Taxonomy" id="70096"/>
    <lineage>
        <taxon>Eukaryota</taxon>
        <taxon>Fungi</taxon>
        <taxon>Dikarya</taxon>
        <taxon>Ascomycota</taxon>
        <taxon>Pezizomycotina</taxon>
        <taxon>Eurotiomycetes</taxon>
        <taxon>Eurotiomycetidae</taxon>
        <taxon>Eurotiales</taxon>
        <taxon>Aspergillaceae</taxon>
        <taxon>Penicillium</taxon>
    </lineage>
</organism>
<comment type="caution">
    <text evidence="7">The sequence shown here is derived from an EMBL/GenBank/DDBJ whole genome shotgun (WGS) entry which is preliminary data.</text>
</comment>
<feature type="domain" description="Fatty acid hydroxylase" evidence="6">
    <location>
        <begin position="105"/>
        <end position="270"/>
    </location>
</feature>
<dbReference type="EMBL" id="JAPQKR010000015">
    <property type="protein sequence ID" value="KAJ5194833.1"/>
    <property type="molecule type" value="Genomic_DNA"/>
</dbReference>
<evidence type="ECO:0000256" key="5">
    <source>
        <dbReference type="SAM" id="Phobius"/>
    </source>
</evidence>
<keyword evidence="3 5" id="KW-1133">Transmembrane helix</keyword>
<comment type="subcellular location">
    <subcellularLocation>
        <location evidence="1">Membrane</location>
    </subcellularLocation>
</comment>
<accession>A0A9W9JD40</accession>
<dbReference type="InterPro" id="IPR006694">
    <property type="entry name" value="Fatty_acid_hydroxylase"/>
</dbReference>
<dbReference type="GO" id="GO:0016020">
    <property type="term" value="C:membrane"/>
    <property type="evidence" value="ECO:0007669"/>
    <property type="project" value="UniProtKB-SubCell"/>
</dbReference>
<dbReference type="Pfam" id="PF04116">
    <property type="entry name" value="FA_hydroxylase"/>
    <property type="match status" value="1"/>
</dbReference>